<dbReference type="OrthoDB" id="3144234at2759"/>
<feature type="domain" description="DUF6699" evidence="1">
    <location>
        <begin position="27"/>
        <end position="159"/>
    </location>
</feature>
<gene>
    <name evidence="2" type="ORF">FA13DRAFT_79824</name>
</gene>
<name>A0A4Y7TJE1_COPMI</name>
<proteinExistence type="predicted"/>
<dbReference type="EMBL" id="QPFP01000010">
    <property type="protein sequence ID" value="TEB34303.1"/>
    <property type="molecule type" value="Genomic_DNA"/>
</dbReference>
<dbReference type="Pfam" id="PF20415">
    <property type="entry name" value="DUF6699"/>
    <property type="match status" value="1"/>
</dbReference>
<dbReference type="InterPro" id="IPR046522">
    <property type="entry name" value="DUF6699"/>
</dbReference>
<dbReference type="Proteomes" id="UP000298030">
    <property type="component" value="Unassembled WGS sequence"/>
</dbReference>
<evidence type="ECO:0000313" key="3">
    <source>
        <dbReference type="Proteomes" id="UP000298030"/>
    </source>
</evidence>
<evidence type="ECO:0000313" key="2">
    <source>
        <dbReference type="EMBL" id="TEB34303.1"/>
    </source>
</evidence>
<accession>A0A4Y7TJE1</accession>
<keyword evidence="3" id="KW-1185">Reference proteome</keyword>
<comment type="caution">
    <text evidence="2">The sequence shown here is derived from an EMBL/GenBank/DDBJ whole genome shotgun (WGS) entry which is preliminary data.</text>
</comment>
<organism evidence="2 3">
    <name type="scientific">Coprinellus micaceus</name>
    <name type="common">Glistening ink-cap mushroom</name>
    <name type="synonym">Coprinus micaceus</name>
    <dbReference type="NCBI Taxonomy" id="71717"/>
    <lineage>
        <taxon>Eukaryota</taxon>
        <taxon>Fungi</taxon>
        <taxon>Dikarya</taxon>
        <taxon>Basidiomycota</taxon>
        <taxon>Agaricomycotina</taxon>
        <taxon>Agaricomycetes</taxon>
        <taxon>Agaricomycetidae</taxon>
        <taxon>Agaricales</taxon>
        <taxon>Agaricineae</taxon>
        <taxon>Psathyrellaceae</taxon>
        <taxon>Coprinellus</taxon>
    </lineage>
</organism>
<reference evidence="2 3" key="1">
    <citation type="journal article" date="2019" name="Nat. Ecol. Evol.">
        <title>Megaphylogeny resolves global patterns of mushroom evolution.</title>
        <authorList>
            <person name="Varga T."/>
            <person name="Krizsan K."/>
            <person name="Foldi C."/>
            <person name="Dima B."/>
            <person name="Sanchez-Garcia M."/>
            <person name="Sanchez-Ramirez S."/>
            <person name="Szollosi G.J."/>
            <person name="Szarkandi J.G."/>
            <person name="Papp V."/>
            <person name="Albert L."/>
            <person name="Andreopoulos W."/>
            <person name="Angelini C."/>
            <person name="Antonin V."/>
            <person name="Barry K.W."/>
            <person name="Bougher N.L."/>
            <person name="Buchanan P."/>
            <person name="Buyck B."/>
            <person name="Bense V."/>
            <person name="Catcheside P."/>
            <person name="Chovatia M."/>
            <person name="Cooper J."/>
            <person name="Damon W."/>
            <person name="Desjardin D."/>
            <person name="Finy P."/>
            <person name="Geml J."/>
            <person name="Haridas S."/>
            <person name="Hughes K."/>
            <person name="Justo A."/>
            <person name="Karasinski D."/>
            <person name="Kautmanova I."/>
            <person name="Kiss B."/>
            <person name="Kocsube S."/>
            <person name="Kotiranta H."/>
            <person name="LaButti K.M."/>
            <person name="Lechner B.E."/>
            <person name="Liimatainen K."/>
            <person name="Lipzen A."/>
            <person name="Lukacs Z."/>
            <person name="Mihaltcheva S."/>
            <person name="Morgado L.N."/>
            <person name="Niskanen T."/>
            <person name="Noordeloos M.E."/>
            <person name="Ohm R.A."/>
            <person name="Ortiz-Santana B."/>
            <person name="Ovrebo C."/>
            <person name="Racz N."/>
            <person name="Riley R."/>
            <person name="Savchenko A."/>
            <person name="Shiryaev A."/>
            <person name="Soop K."/>
            <person name="Spirin V."/>
            <person name="Szebenyi C."/>
            <person name="Tomsovsky M."/>
            <person name="Tulloss R.E."/>
            <person name="Uehling J."/>
            <person name="Grigoriev I.V."/>
            <person name="Vagvolgyi C."/>
            <person name="Papp T."/>
            <person name="Martin F.M."/>
            <person name="Miettinen O."/>
            <person name="Hibbett D.S."/>
            <person name="Nagy L.G."/>
        </authorList>
    </citation>
    <scope>NUCLEOTIDE SEQUENCE [LARGE SCALE GENOMIC DNA]</scope>
    <source>
        <strain evidence="2 3">FP101781</strain>
    </source>
</reference>
<protein>
    <recommendedName>
        <fullName evidence="1">DUF6699 domain-containing protein</fullName>
    </recommendedName>
</protein>
<sequence>MTPIIIHQYLHYSQHQQPNEPGVYCPLVWDLREGPAGAARHVAKLETPLTPRRLGEPATYPAVTSLQITCNILPEACQVIEVTNSAFVTLLDVMQGIYDAIHAPLDEAEWDRLPRKQQAKIQEAFEKRCRMALDPAACTTRGRLLIDYLVNHLLFGGLTVSLEKEYAAILSLRRPPP</sequence>
<evidence type="ECO:0000259" key="1">
    <source>
        <dbReference type="Pfam" id="PF20415"/>
    </source>
</evidence>
<dbReference type="AlphaFoldDB" id="A0A4Y7TJE1"/>